<evidence type="ECO:0000256" key="10">
    <source>
        <dbReference type="PROSITE-ProRule" id="PRU00339"/>
    </source>
</evidence>
<feature type="repeat" description="WD" evidence="9">
    <location>
        <begin position="1351"/>
        <end position="1383"/>
    </location>
</feature>
<feature type="repeat" description="WD" evidence="9">
    <location>
        <begin position="1175"/>
        <end position="1216"/>
    </location>
</feature>
<dbReference type="PANTHER" id="PTHR19848:SF8">
    <property type="entry name" value="F-BOX AND WD REPEAT DOMAIN CONTAINING 7"/>
    <property type="match status" value="1"/>
</dbReference>
<dbReference type="EC" id="2.7.11.1" evidence="1"/>
<dbReference type="InterPro" id="IPR036322">
    <property type="entry name" value="WD40_repeat_dom_sf"/>
</dbReference>
<keyword evidence="6 11" id="KW-0547">Nucleotide-binding</keyword>
<dbReference type="GO" id="GO:0004674">
    <property type="term" value="F:protein serine/threonine kinase activity"/>
    <property type="evidence" value="ECO:0007669"/>
    <property type="project" value="UniProtKB-KW"/>
</dbReference>
<name>A0A5S9IJH5_UABAM</name>
<keyword evidence="8 11" id="KW-0067">ATP-binding</keyword>
<sequence>MKLKKIKQLKSQFNEKIAKKNWEEALSILDKMIATTSSFHYKRGALLLKLKKYEEAKQCAEEVLAAHPQNQDALRLFEKCNEKLQEQADTEKIDDQQNSVASNDADVFMTNETFILDGSEQDSEDKEEFASNVTMQMPGTSENQKKMHQEKTQVIQQMKREKSFDRYRIIEELGRGGMGLVYKVYDPQTDRVVALKVLLSGSFSHEKHVQRFMREIKTTANLRHANIVTLYETGFFDNHHYFTMEYIEGASLRSFLKSEDYSQSAILEIIIKVARAIDFAHSKGVIHRDLKPENIMICPNNEPKVMDFGLAKSLESQDNVSMTNEILGTPAYMSPEQGESSHVTAATDVYSLGIILYEALCGRVPFRGKTLASILQQIFNDDPIAPRALNAEISKELEAICFKAIDKKAHRRYHSAQLLAKDLENYLTHRPIIARPPGHVALLKKFCRRHPLLITALLSTIFVLSFWGYYVLLQWRQSEIERREAILQNANIMMSKAREASISESWRKCGVLSGKALSIVQDLGSKKAKIIQEQAYSHVRTALFRYGLLWESRDFAIAANKLAFNSDESVLATALESGDIDLWGTNGHKLLSISGHFGGVTSIVFAKKDILISASQDNTIRLWDSGNGKLIRVLRGHKRTITDIELSANNEWLVSSSEDGSICFWEMATGKLLKKITAHKSAVTDIDFWGDKTLASCGKDRCIYFWDVNSFQRKEKFIYHEDIVTDIAFFGETLISASRDKKIKFYDVNRQKELKTITNDYIVNDISVSGAKKIAALAGNDGKVYVLDLVNYEIRHTFARHLGAITDVHFNRDGKTLVSASEDKTVRLWDLEKRQQISEVKGHVHYVYSVAFHPQQKFVASASHDKTIRLWDTTTGEHQGVFVGHDAEVNCITFSPDGKTLASASFDKTIKLWDLEKHNVLHTFLGHEEAVLSVQYSKSGRYLLSASEDMTAKLWDVKTRKLLRTFSGHEHIVTKAIFSDDERFIVSGSYDKTVKLWELKTGKVLKTFRGHSNIVFGVALSLDNKRIASSSEDTVIKIWDIASGKQMEELKGHEDIVYDVCFHPQKNVLISASEDKTIRIWDLDAYREMKELRGHRDIVVDIEVSRDGELLVSCSEDRTLRLWSMDLPQLQRKLRLHKEEVYSAIFSKDGKNLISAGGDSRVCIYNTEKNTRRYLSGHSDRVKTAIFNDKNDKIISCSSDKTIRVWDIASGKVEFVMEGHEEEVYNIAMSPDNRTLASVSADHTLRLWDITTGKCLKVLYGHTDFVYAVAIAADGKTIATFAHDKVIGIWDAEQQTPVKKLRGHLAPGYWLEFNPSGTLLASASIDQTIRLWDVKKGVQVNQFNTNSSAGSATFSPDEQFLVTSSYSGHIFLWEIKTSTLKRKIKAHNGPIYWLDFSPDGKTLASASEDGSIRMWPINFSSHHNLQKLQLPIWVKTNMQNIPLKSQSPFNFRLDVAGSLIEYFLREDPQKITEILFGLRITKDSTITEVEATRYMFR</sequence>
<dbReference type="PROSITE" id="PS50005">
    <property type="entry name" value="TPR"/>
    <property type="match status" value="1"/>
</dbReference>
<feature type="repeat" description="WD" evidence="9">
    <location>
        <begin position="798"/>
        <end position="839"/>
    </location>
</feature>
<dbReference type="PROSITE" id="PS50011">
    <property type="entry name" value="PROTEIN_KINASE_DOM"/>
    <property type="match status" value="1"/>
</dbReference>
<dbReference type="SUPFAM" id="SSF56112">
    <property type="entry name" value="Protein kinase-like (PK-like)"/>
    <property type="match status" value="1"/>
</dbReference>
<feature type="repeat" description="WD" evidence="9">
    <location>
        <begin position="882"/>
        <end position="923"/>
    </location>
</feature>
<dbReference type="KEGG" id="uam:UABAM_01336"/>
<keyword evidence="7" id="KW-0418">Kinase</keyword>
<keyword evidence="5" id="KW-0677">Repeat</keyword>
<dbReference type="InterPro" id="IPR000719">
    <property type="entry name" value="Prot_kinase_dom"/>
</dbReference>
<feature type="repeat" description="WD" evidence="9">
    <location>
        <begin position="1259"/>
        <end position="1300"/>
    </location>
</feature>
<feature type="repeat" description="WD" evidence="9">
    <location>
        <begin position="1008"/>
        <end position="1049"/>
    </location>
</feature>
<feature type="repeat" description="TPR" evidence="10">
    <location>
        <begin position="37"/>
        <end position="70"/>
    </location>
</feature>
<feature type="repeat" description="WD" evidence="9">
    <location>
        <begin position="840"/>
        <end position="881"/>
    </location>
</feature>
<evidence type="ECO:0000256" key="12">
    <source>
        <dbReference type="SAM" id="Phobius"/>
    </source>
</evidence>
<dbReference type="PANTHER" id="PTHR19848">
    <property type="entry name" value="WD40 REPEAT PROTEIN"/>
    <property type="match status" value="1"/>
</dbReference>
<evidence type="ECO:0000256" key="9">
    <source>
        <dbReference type="PROSITE-ProRule" id="PRU00221"/>
    </source>
</evidence>
<feature type="domain" description="Protein kinase" evidence="13">
    <location>
        <begin position="167"/>
        <end position="427"/>
    </location>
</feature>
<feature type="repeat" description="WD" evidence="9">
    <location>
        <begin position="1134"/>
        <end position="1175"/>
    </location>
</feature>
<feature type="repeat" description="WD" evidence="9">
    <location>
        <begin position="966"/>
        <end position="1007"/>
    </location>
</feature>
<feature type="repeat" description="WD" evidence="9">
    <location>
        <begin position="924"/>
        <end position="965"/>
    </location>
</feature>
<keyword evidence="4" id="KW-0808">Transferase</keyword>
<dbReference type="OrthoDB" id="500858at2"/>
<keyword evidence="2" id="KW-0723">Serine/threonine-protein kinase</keyword>
<evidence type="ECO:0000256" key="1">
    <source>
        <dbReference type="ARBA" id="ARBA00012513"/>
    </source>
</evidence>
<feature type="repeat" description="WD" evidence="9">
    <location>
        <begin position="593"/>
        <end position="633"/>
    </location>
</feature>
<feature type="repeat" description="WD" evidence="9">
    <location>
        <begin position="676"/>
        <end position="716"/>
    </location>
</feature>
<dbReference type="PRINTS" id="PR00320">
    <property type="entry name" value="GPROTEINBRPT"/>
</dbReference>
<dbReference type="InterPro" id="IPR001680">
    <property type="entry name" value="WD40_rpt"/>
</dbReference>
<evidence type="ECO:0000256" key="8">
    <source>
        <dbReference type="ARBA" id="ARBA00022840"/>
    </source>
</evidence>
<dbReference type="Gene3D" id="2.130.10.10">
    <property type="entry name" value="YVTN repeat-like/Quinoprotein amine dehydrogenase"/>
    <property type="match status" value="7"/>
</dbReference>
<keyword evidence="10" id="KW-0802">TPR repeat</keyword>
<dbReference type="Gene3D" id="1.25.40.10">
    <property type="entry name" value="Tetratricopeptide repeat domain"/>
    <property type="match status" value="1"/>
</dbReference>
<keyword evidence="12" id="KW-1133">Transmembrane helix</keyword>
<feature type="repeat" description="WD" evidence="9">
    <location>
        <begin position="1384"/>
        <end position="1415"/>
    </location>
</feature>
<feature type="repeat" description="WD" evidence="9">
    <location>
        <begin position="1301"/>
        <end position="1342"/>
    </location>
</feature>
<dbReference type="InterPro" id="IPR011009">
    <property type="entry name" value="Kinase-like_dom_sf"/>
</dbReference>
<keyword evidence="12" id="KW-0472">Membrane</keyword>
<dbReference type="PROSITE" id="PS00678">
    <property type="entry name" value="WD_REPEATS_1"/>
    <property type="match status" value="12"/>
</dbReference>
<dbReference type="InterPro" id="IPR019775">
    <property type="entry name" value="WD40_repeat_CS"/>
</dbReference>
<feature type="repeat" description="WD" evidence="9">
    <location>
        <begin position="1050"/>
        <end position="1091"/>
    </location>
</feature>
<organism evidence="14 15">
    <name type="scientific">Uabimicrobium amorphum</name>
    <dbReference type="NCBI Taxonomy" id="2596890"/>
    <lineage>
        <taxon>Bacteria</taxon>
        <taxon>Pseudomonadati</taxon>
        <taxon>Planctomycetota</taxon>
        <taxon>Candidatus Uabimicrobiia</taxon>
        <taxon>Candidatus Uabimicrobiales</taxon>
        <taxon>Candidatus Uabimicrobiaceae</taxon>
        <taxon>Candidatus Uabimicrobium</taxon>
    </lineage>
</organism>
<dbReference type="FunFam" id="1.10.510.10:FF:000021">
    <property type="entry name" value="Serine/threonine protein kinase"/>
    <property type="match status" value="1"/>
</dbReference>
<dbReference type="Proteomes" id="UP000326354">
    <property type="component" value="Chromosome"/>
</dbReference>
<evidence type="ECO:0000256" key="5">
    <source>
        <dbReference type="ARBA" id="ARBA00022737"/>
    </source>
</evidence>
<dbReference type="InterPro" id="IPR011990">
    <property type="entry name" value="TPR-like_helical_dom_sf"/>
</dbReference>
<dbReference type="InterPro" id="IPR020472">
    <property type="entry name" value="WD40_PAC1"/>
</dbReference>
<dbReference type="Pfam" id="PF00400">
    <property type="entry name" value="WD40"/>
    <property type="match status" value="19"/>
</dbReference>
<dbReference type="SMART" id="SM00220">
    <property type="entry name" value="S_TKc"/>
    <property type="match status" value="1"/>
</dbReference>
<dbReference type="SMART" id="SM00028">
    <property type="entry name" value="TPR"/>
    <property type="match status" value="1"/>
</dbReference>
<dbReference type="PROSITE" id="PS50082">
    <property type="entry name" value="WD_REPEATS_2"/>
    <property type="match status" value="19"/>
</dbReference>
<dbReference type="GO" id="GO:0005524">
    <property type="term" value="F:ATP binding"/>
    <property type="evidence" value="ECO:0007669"/>
    <property type="project" value="UniProtKB-UniRule"/>
</dbReference>
<dbReference type="InterPro" id="IPR008271">
    <property type="entry name" value="Ser/Thr_kinase_AS"/>
</dbReference>
<dbReference type="InterPro" id="IPR019734">
    <property type="entry name" value="TPR_rpt"/>
</dbReference>
<dbReference type="RefSeq" id="WP_151967218.1">
    <property type="nucleotide sequence ID" value="NZ_AP019860.1"/>
</dbReference>
<reference evidence="14 15" key="1">
    <citation type="submission" date="2019-08" db="EMBL/GenBank/DDBJ databases">
        <title>Complete genome sequence of Candidatus Uab amorphum.</title>
        <authorList>
            <person name="Shiratori T."/>
            <person name="Suzuki S."/>
            <person name="Kakizawa Y."/>
            <person name="Ishida K."/>
        </authorList>
    </citation>
    <scope>NUCLEOTIDE SEQUENCE [LARGE SCALE GENOMIC DNA]</scope>
    <source>
        <strain evidence="14 15">SRT547</strain>
    </source>
</reference>
<dbReference type="InterPro" id="IPR015943">
    <property type="entry name" value="WD40/YVTN_repeat-like_dom_sf"/>
</dbReference>
<dbReference type="PROSITE" id="PS00108">
    <property type="entry name" value="PROTEIN_KINASE_ST"/>
    <property type="match status" value="1"/>
</dbReference>
<evidence type="ECO:0000313" key="15">
    <source>
        <dbReference type="Proteomes" id="UP000326354"/>
    </source>
</evidence>
<dbReference type="SUPFAM" id="SSF50978">
    <property type="entry name" value="WD40 repeat-like"/>
    <property type="match status" value="3"/>
</dbReference>
<dbReference type="Gene3D" id="1.10.510.10">
    <property type="entry name" value="Transferase(Phosphotransferase) domain 1"/>
    <property type="match status" value="1"/>
</dbReference>
<keyword evidence="15" id="KW-1185">Reference proteome</keyword>
<proteinExistence type="predicted"/>
<protein>
    <recommendedName>
        <fullName evidence="1">non-specific serine/threonine protein kinase</fullName>
        <ecNumber evidence="1">2.7.11.1</ecNumber>
    </recommendedName>
</protein>
<evidence type="ECO:0000313" key="14">
    <source>
        <dbReference type="EMBL" id="BBM82993.1"/>
    </source>
</evidence>
<evidence type="ECO:0000256" key="11">
    <source>
        <dbReference type="PROSITE-ProRule" id="PRU10141"/>
    </source>
</evidence>
<dbReference type="SMART" id="SM00320">
    <property type="entry name" value="WD40"/>
    <property type="match status" value="21"/>
</dbReference>
<feature type="repeat" description="WD" evidence="9">
    <location>
        <begin position="1092"/>
        <end position="1133"/>
    </location>
</feature>
<evidence type="ECO:0000256" key="6">
    <source>
        <dbReference type="ARBA" id="ARBA00022741"/>
    </source>
</evidence>
<evidence type="ECO:0000256" key="3">
    <source>
        <dbReference type="ARBA" id="ARBA00022574"/>
    </source>
</evidence>
<dbReference type="Pfam" id="PF00069">
    <property type="entry name" value="Pkinase"/>
    <property type="match status" value="1"/>
</dbReference>
<dbReference type="EMBL" id="AP019860">
    <property type="protein sequence ID" value="BBM82993.1"/>
    <property type="molecule type" value="Genomic_DNA"/>
</dbReference>
<dbReference type="CDD" id="cd00200">
    <property type="entry name" value="WD40"/>
    <property type="match status" value="3"/>
</dbReference>
<evidence type="ECO:0000256" key="4">
    <source>
        <dbReference type="ARBA" id="ARBA00022679"/>
    </source>
</evidence>
<evidence type="ECO:0000256" key="2">
    <source>
        <dbReference type="ARBA" id="ARBA00022527"/>
    </source>
</evidence>
<gene>
    <name evidence="14" type="ORF">UABAM_01336</name>
</gene>
<dbReference type="Gene3D" id="3.30.200.20">
    <property type="entry name" value="Phosphorylase Kinase, domain 1"/>
    <property type="match status" value="1"/>
</dbReference>
<dbReference type="InterPro" id="IPR017441">
    <property type="entry name" value="Protein_kinase_ATP_BS"/>
</dbReference>
<keyword evidence="12" id="KW-0812">Transmembrane</keyword>
<feature type="repeat" description="WD" evidence="9">
    <location>
        <begin position="634"/>
        <end position="675"/>
    </location>
</feature>
<feature type="repeat" description="WD" evidence="9">
    <location>
        <begin position="1217"/>
        <end position="1258"/>
    </location>
</feature>
<evidence type="ECO:0000256" key="7">
    <source>
        <dbReference type="ARBA" id="ARBA00022777"/>
    </source>
</evidence>
<feature type="transmembrane region" description="Helical" evidence="12">
    <location>
        <begin position="452"/>
        <end position="472"/>
    </location>
</feature>
<dbReference type="CDD" id="cd14014">
    <property type="entry name" value="STKc_PknB_like"/>
    <property type="match status" value="1"/>
</dbReference>
<dbReference type="PROSITE" id="PS50294">
    <property type="entry name" value="WD_REPEATS_REGION"/>
    <property type="match status" value="15"/>
</dbReference>
<keyword evidence="3 9" id="KW-0853">WD repeat</keyword>
<dbReference type="PROSITE" id="PS00107">
    <property type="entry name" value="PROTEIN_KINASE_ATP"/>
    <property type="match status" value="1"/>
</dbReference>
<feature type="binding site" evidence="11">
    <location>
        <position position="196"/>
    </location>
    <ligand>
        <name>ATP</name>
        <dbReference type="ChEBI" id="CHEBI:30616"/>
    </ligand>
</feature>
<evidence type="ECO:0000259" key="13">
    <source>
        <dbReference type="PROSITE" id="PS50011"/>
    </source>
</evidence>
<dbReference type="SUPFAM" id="SSF48452">
    <property type="entry name" value="TPR-like"/>
    <property type="match status" value="1"/>
</dbReference>
<accession>A0A5S9IJH5</accession>
<feature type="repeat" description="WD" evidence="9">
    <location>
        <begin position="717"/>
        <end position="756"/>
    </location>
</feature>